<dbReference type="Pfam" id="PF00293">
    <property type="entry name" value="NUDIX"/>
    <property type="match status" value="1"/>
</dbReference>
<dbReference type="Proteomes" id="UP000112896">
    <property type="component" value="Segment"/>
</dbReference>
<dbReference type="SUPFAM" id="SSF55811">
    <property type="entry name" value="Nudix"/>
    <property type="match status" value="1"/>
</dbReference>
<organismHost>
    <name type="scientific">Wiseana cervinata</name>
    <dbReference type="NCBI Taxonomy" id="107013"/>
</organismHost>
<proteinExistence type="predicted"/>
<evidence type="ECO:0000259" key="1">
    <source>
        <dbReference type="PROSITE" id="PS51462"/>
    </source>
</evidence>
<accession>G0T5I0</accession>
<keyword evidence="3" id="KW-1185">Reference proteome</keyword>
<sequence>MDTGSQSDRVLCKKGCCSLKILPKVKGEKCDQHHPFEKRKAGVFVYCGNKVLLTQSYNNCWGIPKGQMEPFDQTTKMCAERELKEETGLIVVLNDNDLYKIILDNCYIYKISVECVNIVDIQNLENLDSTGIGWVDMECAFDLNLNFLTRKILMGI</sequence>
<dbReference type="InterPro" id="IPR015797">
    <property type="entry name" value="NUDIX_hydrolase-like_dom_sf"/>
</dbReference>
<evidence type="ECO:0000313" key="3">
    <source>
        <dbReference type="Proteomes" id="UP000112896"/>
    </source>
</evidence>
<dbReference type="PROSITE" id="PS51462">
    <property type="entry name" value="NUDIX"/>
    <property type="match status" value="1"/>
</dbReference>
<name>G0T5I0_IRV9</name>
<protein>
    <recommendedName>
        <fullName evidence="1">Nudix hydrolase domain-containing protein</fullName>
    </recommendedName>
</protein>
<dbReference type="EMBL" id="GQ918152">
    <property type="protein sequence ID" value="ADO00498.1"/>
    <property type="molecule type" value="Genomic_DNA"/>
</dbReference>
<dbReference type="KEGG" id="vg:10963876"/>
<reference evidence="2 3" key="1">
    <citation type="journal article" date="2011" name="J. Virol.">
        <title>Genomic and proteomic analysis of invertebrate iridovirus type 9.</title>
        <authorList>
            <person name="Wong C.K."/>
            <person name="Young V.L."/>
            <person name="Kleffmann T."/>
            <person name="Ward V.K."/>
        </authorList>
    </citation>
    <scope>NUCLEOTIDE SEQUENCE [LARGE SCALE GENOMIC DNA]</scope>
</reference>
<feature type="domain" description="Nudix hydrolase" evidence="1">
    <location>
        <begin position="36"/>
        <end position="156"/>
    </location>
</feature>
<organism evidence="2 3">
    <name type="scientific">Wiseana iridescent virus</name>
    <name type="common">WIV</name>
    <name type="synonym">Insect iridescent virus type 9</name>
    <dbReference type="NCBI Taxonomy" id="68347"/>
    <lineage>
        <taxon>Viruses</taxon>
        <taxon>Varidnaviria</taxon>
        <taxon>Bamfordvirae</taxon>
        <taxon>Nucleocytoviricota</taxon>
        <taxon>Megaviricetes</taxon>
        <taxon>Pimascovirales</taxon>
        <taxon>Pimascovirales incertae sedis</taxon>
        <taxon>Iridoviridae</taxon>
        <taxon>Betairidovirinae</taxon>
        <taxon>Chloriridovirus</taxon>
        <taxon>Chloriridovirus wiseana1</taxon>
        <taxon>Invertebrate iridescent virus 9</taxon>
    </lineage>
</organism>
<dbReference type="GeneID" id="10963876"/>
<dbReference type="Gene3D" id="3.90.79.10">
    <property type="entry name" value="Nucleoside Triphosphate Pyrophosphohydrolase"/>
    <property type="match status" value="1"/>
</dbReference>
<evidence type="ECO:0000313" key="2">
    <source>
        <dbReference type="EMBL" id="ADO00498.1"/>
    </source>
</evidence>
<dbReference type="InterPro" id="IPR000086">
    <property type="entry name" value="NUDIX_hydrolase_dom"/>
</dbReference>
<dbReference type="RefSeq" id="YP_004732937.1">
    <property type="nucleotide sequence ID" value="NC_015780.1"/>
</dbReference>